<evidence type="ECO:0000256" key="1">
    <source>
        <dbReference type="ARBA" id="ARBA00022801"/>
    </source>
</evidence>
<comment type="caution">
    <text evidence="4">The sequence shown here is derived from an EMBL/GenBank/DDBJ whole genome shotgun (WGS) entry which is preliminary data.</text>
</comment>
<dbReference type="PANTHER" id="PTHR22901">
    <property type="entry name" value="SIALATE O-ACETYLESTERASE"/>
    <property type="match status" value="1"/>
</dbReference>
<dbReference type="Pfam" id="PF03629">
    <property type="entry name" value="SASA"/>
    <property type="match status" value="2"/>
</dbReference>
<reference evidence="4 5" key="1">
    <citation type="submission" date="2018-11" db="EMBL/GenBank/DDBJ databases">
        <title>Genomic Encyclopedia of Type Strains, Phase IV (KMG-IV): sequencing the most valuable type-strain genomes for metagenomic binning, comparative biology and taxonomic classification.</title>
        <authorList>
            <person name="Goeker M."/>
        </authorList>
    </citation>
    <scope>NUCLEOTIDE SEQUENCE [LARGE SCALE GENOMIC DNA]</scope>
    <source>
        <strain evidence="4 5">DSM 25623</strain>
    </source>
</reference>
<dbReference type="InterPro" id="IPR013783">
    <property type="entry name" value="Ig-like_fold"/>
</dbReference>
<dbReference type="InterPro" id="IPR039329">
    <property type="entry name" value="SIAE"/>
</dbReference>
<feature type="domain" description="Sialate O-acetylesterase" evidence="3">
    <location>
        <begin position="121"/>
        <end position="237"/>
    </location>
</feature>
<accession>A0A3N4VI79</accession>
<dbReference type="Proteomes" id="UP000269708">
    <property type="component" value="Unassembled WGS sequence"/>
</dbReference>
<keyword evidence="1" id="KW-0378">Hydrolase</keyword>
<keyword evidence="5" id="KW-1185">Reference proteome</keyword>
<dbReference type="OrthoDB" id="9795554at2"/>
<dbReference type="InterPro" id="IPR005181">
    <property type="entry name" value="SASA"/>
</dbReference>
<dbReference type="SUPFAM" id="SSF52266">
    <property type="entry name" value="SGNH hydrolase"/>
    <property type="match status" value="1"/>
</dbReference>
<keyword evidence="2" id="KW-0732">Signal</keyword>
<dbReference type="PANTHER" id="PTHR22901:SF0">
    <property type="entry name" value="SIALATE O-ACETYLESTERASE"/>
    <property type="match status" value="1"/>
</dbReference>
<name>A0A3N4VI79_9GAMM</name>
<dbReference type="InterPro" id="IPR008979">
    <property type="entry name" value="Galactose-bd-like_sf"/>
</dbReference>
<dbReference type="AlphaFoldDB" id="A0A3N4VI79"/>
<sequence>MSRSSSAFSHPHPWRRAAWALLALWLGVAAPAGAAEPAAPLLHAMFQDHAVLQRDRPIRVWGRAAPGEEVRVALAGRRARARAAADGRWEATLPALPAGGPHTLTASAGDATQTVADVLVGDVWLCSGQSNMELQVWRTLDARAEIAGAANERIRLFAVPQEGSATPREDFAAPVRWRTTTPDSVRDFSAACYYFARELQKTVDVPMGLIAAAWGGSRIQAWTSGEALRATGLYDAELDVLARYAGDPVDAVGRWGEVWADWWRAQAPAGDEPWDPGYRPGPGWRAAPRALGAWERWGVPELADFNGMLWYRATVALSAQQAGQKAVLALGGADEIDMTWVNGRGVGSAYGGAPREYPLPDGVLKPGENVVAVNVLDTYRDGGLSGPVPALRFADGSRVPIERWQYRIVPKQTASPPRAPWQTAAGLSTLYNGMIAPLSRYGLRGVAWYQGESNTFEAGRYRDLLRAFRDDWRSRFGDGLPLLIVQLANYGAAPTRPGESEWAQLREVQRQVAGEDPRTGLAVAIDIGERYDIHPSNKQEVGRRLARAARRVAYGERLPASGPVPLSARREGEAVAVRFGDVDGGLVAYGADGPVGFALCGARAGSCRYAQAEIRGDTVLLRAPVADPTRVRYGWADSPVVTLFDGAGLPAGPFEIPVQ</sequence>
<dbReference type="GO" id="GO:0005975">
    <property type="term" value="P:carbohydrate metabolic process"/>
    <property type="evidence" value="ECO:0007669"/>
    <property type="project" value="TreeGrafter"/>
</dbReference>
<gene>
    <name evidence="4" type="ORF">EDC50_0386</name>
</gene>
<feature type="signal peptide" evidence="2">
    <location>
        <begin position="1"/>
        <end position="34"/>
    </location>
</feature>
<feature type="chain" id="PRO_5018162295" evidence="2">
    <location>
        <begin position="35"/>
        <end position="659"/>
    </location>
</feature>
<evidence type="ECO:0000256" key="2">
    <source>
        <dbReference type="SAM" id="SignalP"/>
    </source>
</evidence>
<evidence type="ECO:0000259" key="3">
    <source>
        <dbReference type="Pfam" id="PF03629"/>
    </source>
</evidence>
<evidence type="ECO:0000313" key="5">
    <source>
        <dbReference type="Proteomes" id="UP000269708"/>
    </source>
</evidence>
<dbReference type="InterPro" id="IPR036514">
    <property type="entry name" value="SGNH_hydro_sf"/>
</dbReference>
<protein>
    <submittedName>
        <fullName evidence="4">Sialate O-acetylesterase</fullName>
    </submittedName>
</protein>
<evidence type="ECO:0000313" key="4">
    <source>
        <dbReference type="EMBL" id="RPE81205.1"/>
    </source>
</evidence>
<feature type="domain" description="Sialate O-acetylesterase" evidence="3">
    <location>
        <begin position="421"/>
        <end position="549"/>
    </location>
</feature>
<dbReference type="Gene3D" id="3.40.50.1110">
    <property type="entry name" value="SGNH hydrolase"/>
    <property type="match status" value="1"/>
</dbReference>
<dbReference type="GO" id="GO:0001681">
    <property type="term" value="F:sialate O-acetylesterase activity"/>
    <property type="evidence" value="ECO:0007669"/>
    <property type="project" value="InterPro"/>
</dbReference>
<dbReference type="SUPFAM" id="SSF49785">
    <property type="entry name" value="Galactose-binding domain-like"/>
    <property type="match status" value="1"/>
</dbReference>
<dbReference type="RefSeq" id="WP_123768778.1">
    <property type="nucleotide sequence ID" value="NZ_RKQN01000001.1"/>
</dbReference>
<dbReference type="Gene3D" id="2.60.120.260">
    <property type="entry name" value="Galactose-binding domain-like"/>
    <property type="match status" value="1"/>
</dbReference>
<organism evidence="4 5">
    <name type="scientific">Vulcaniibacterium tengchongense</name>
    <dbReference type="NCBI Taxonomy" id="1273429"/>
    <lineage>
        <taxon>Bacteria</taxon>
        <taxon>Pseudomonadati</taxon>
        <taxon>Pseudomonadota</taxon>
        <taxon>Gammaproteobacteria</taxon>
        <taxon>Lysobacterales</taxon>
        <taxon>Lysobacteraceae</taxon>
        <taxon>Vulcaniibacterium</taxon>
    </lineage>
</organism>
<dbReference type="Gene3D" id="2.60.40.10">
    <property type="entry name" value="Immunoglobulins"/>
    <property type="match status" value="1"/>
</dbReference>
<dbReference type="EMBL" id="RKQN01000001">
    <property type="protein sequence ID" value="RPE81205.1"/>
    <property type="molecule type" value="Genomic_DNA"/>
</dbReference>
<proteinExistence type="predicted"/>